<evidence type="ECO:0000313" key="3">
    <source>
        <dbReference type="EMBL" id="NRN67889.1"/>
    </source>
</evidence>
<dbReference type="Proteomes" id="UP000763557">
    <property type="component" value="Unassembled WGS sequence"/>
</dbReference>
<evidence type="ECO:0000313" key="4">
    <source>
        <dbReference type="Proteomes" id="UP000763557"/>
    </source>
</evidence>
<evidence type="ECO:0000259" key="2">
    <source>
        <dbReference type="PROSITE" id="PS50943"/>
    </source>
</evidence>
<dbReference type="Gene3D" id="3.30.450.180">
    <property type="match status" value="1"/>
</dbReference>
<dbReference type="Pfam" id="PF13560">
    <property type="entry name" value="HTH_31"/>
    <property type="match status" value="1"/>
</dbReference>
<proteinExistence type="predicted"/>
<dbReference type="InterPro" id="IPR010982">
    <property type="entry name" value="Lambda_DNA-bd_dom_sf"/>
</dbReference>
<dbReference type="Gene3D" id="1.10.260.40">
    <property type="entry name" value="lambda repressor-like DNA-binding domains"/>
    <property type="match status" value="1"/>
</dbReference>
<dbReference type="InterPro" id="IPR041413">
    <property type="entry name" value="MLTR_LBD"/>
</dbReference>
<dbReference type="CDD" id="cd00093">
    <property type="entry name" value="HTH_XRE"/>
    <property type="match status" value="1"/>
</dbReference>
<dbReference type="SUPFAM" id="SSF47413">
    <property type="entry name" value="lambda repressor-like DNA-binding domains"/>
    <property type="match status" value="1"/>
</dbReference>
<gene>
    <name evidence="3" type="ORF">GC106_51300</name>
</gene>
<accession>A0ABX2F9T2</accession>
<feature type="domain" description="HTH cro/C1-type" evidence="2">
    <location>
        <begin position="76"/>
        <end position="127"/>
    </location>
</feature>
<protein>
    <submittedName>
        <fullName evidence="3">Transcriptional regulator</fullName>
    </submittedName>
</protein>
<dbReference type="PROSITE" id="PS50943">
    <property type="entry name" value="HTH_CROC1"/>
    <property type="match status" value="1"/>
</dbReference>
<reference evidence="3 4" key="1">
    <citation type="submission" date="2020-01" db="EMBL/GenBank/DDBJ databases">
        <title>Kibdelosporangium persica a novel Actinomycetes from a hot desert in Iran.</title>
        <authorList>
            <person name="Safaei N."/>
            <person name="Zaburannyi N."/>
            <person name="Mueller R."/>
            <person name="Wink J."/>
        </authorList>
    </citation>
    <scope>NUCLEOTIDE SEQUENCE [LARGE SCALE GENOMIC DNA]</scope>
    <source>
        <strain evidence="3 4">4NS15</strain>
    </source>
</reference>
<dbReference type="InterPro" id="IPR001387">
    <property type="entry name" value="Cro/C1-type_HTH"/>
</dbReference>
<dbReference type="Pfam" id="PF17765">
    <property type="entry name" value="MLTR_LBD"/>
    <property type="match status" value="1"/>
</dbReference>
<dbReference type="PANTHER" id="PTHR35010">
    <property type="entry name" value="BLL4672 PROTEIN-RELATED"/>
    <property type="match status" value="1"/>
</dbReference>
<comment type="caution">
    <text evidence="3">The sequence shown here is derived from an EMBL/GenBank/DDBJ whole genome shotgun (WGS) entry which is preliminary data.</text>
</comment>
<evidence type="ECO:0000256" key="1">
    <source>
        <dbReference type="SAM" id="MobiDB-lite"/>
    </source>
</evidence>
<name>A0ABX2F9T2_9PSEU</name>
<feature type="region of interest" description="Disordered" evidence="1">
    <location>
        <begin position="1"/>
        <end position="47"/>
    </location>
</feature>
<sequence>MQTGRWLPPAGRSTFREPPGIDQYPPQPVDPEYHDGPRPTADTGEMTGTTDLGRALHAWRDRTKPAEVGLPGDGHRRAPGLRREELALLAGLSVDYIVRLEQGRSTNPSPQVLSTLARALRLTTAEREHLFVLAGQTVPGPGQVSDHVPAGVQRLLDRLTSTPLSVYDAAWNLITWNPLWAALFGDPPTPHDFRRNAVWWSFVEPLVGYPQAVSRETGHRTAFVSDLRAASARYPKDAGLAALIHELRTRSGDFAALWDSGVVGVHEPLTKTVRHASVGEITLDCDILAALGTDLRIMAFTAPEGSETADRLRLLEVIGVQALTGAGTDT</sequence>
<dbReference type="PANTHER" id="PTHR35010:SF2">
    <property type="entry name" value="BLL4672 PROTEIN"/>
    <property type="match status" value="1"/>
</dbReference>
<dbReference type="EMBL" id="JAAATY010000017">
    <property type="protein sequence ID" value="NRN67889.1"/>
    <property type="molecule type" value="Genomic_DNA"/>
</dbReference>
<organism evidence="3 4">
    <name type="scientific">Kibdelosporangium persicum</name>
    <dbReference type="NCBI Taxonomy" id="2698649"/>
    <lineage>
        <taxon>Bacteria</taxon>
        <taxon>Bacillati</taxon>
        <taxon>Actinomycetota</taxon>
        <taxon>Actinomycetes</taxon>
        <taxon>Pseudonocardiales</taxon>
        <taxon>Pseudonocardiaceae</taxon>
        <taxon>Kibdelosporangium</taxon>
    </lineage>
</organism>
<dbReference type="SMART" id="SM00530">
    <property type="entry name" value="HTH_XRE"/>
    <property type="match status" value="1"/>
</dbReference>
<keyword evidence="4" id="KW-1185">Reference proteome</keyword>